<reference evidence="1" key="1">
    <citation type="journal article" date="2012" name="Nat. Biotechnol.">
        <title>Reference genome sequence of the model plant Setaria.</title>
        <authorList>
            <person name="Bennetzen J.L."/>
            <person name="Schmutz J."/>
            <person name="Wang H."/>
            <person name="Percifield R."/>
            <person name="Hawkins J."/>
            <person name="Pontaroli A.C."/>
            <person name="Estep M."/>
            <person name="Feng L."/>
            <person name="Vaughn J.N."/>
            <person name="Grimwood J."/>
            <person name="Jenkins J."/>
            <person name="Barry K."/>
            <person name="Lindquist E."/>
            <person name="Hellsten U."/>
            <person name="Deshpande S."/>
            <person name="Wang X."/>
            <person name="Wu X."/>
            <person name="Mitros T."/>
            <person name="Triplett J."/>
            <person name="Yang X."/>
            <person name="Ye C.Y."/>
            <person name="Mauro-Herrera M."/>
            <person name="Wang L."/>
            <person name="Li P."/>
            <person name="Sharma M."/>
            <person name="Sharma R."/>
            <person name="Ronald P.C."/>
            <person name="Panaud O."/>
            <person name="Kellogg E.A."/>
            <person name="Brutnell T.P."/>
            <person name="Doust A.N."/>
            <person name="Tuskan G.A."/>
            <person name="Rokhsar D."/>
            <person name="Devos K.M."/>
        </authorList>
    </citation>
    <scope>NUCLEOTIDE SEQUENCE [LARGE SCALE GENOMIC DNA]</scope>
    <source>
        <strain evidence="1">Yugu1</strain>
    </source>
</reference>
<dbReference type="AlphaFoldDB" id="A0A368R9X7"/>
<evidence type="ECO:0000313" key="1">
    <source>
        <dbReference type="EMBL" id="RCV26933.1"/>
    </source>
</evidence>
<protein>
    <submittedName>
        <fullName evidence="1">Uncharacterized protein</fullName>
    </submittedName>
</protein>
<organism evidence="1">
    <name type="scientific">Setaria italica</name>
    <name type="common">Foxtail millet</name>
    <name type="synonym">Panicum italicum</name>
    <dbReference type="NCBI Taxonomy" id="4555"/>
    <lineage>
        <taxon>Eukaryota</taxon>
        <taxon>Viridiplantae</taxon>
        <taxon>Streptophyta</taxon>
        <taxon>Embryophyta</taxon>
        <taxon>Tracheophyta</taxon>
        <taxon>Spermatophyta</taxon>
        <taxon>Magnoliopsida</taxon>
        <taxon>Liliopsida</taxon>
        <taxon>Poales</taxon>
        <taxon>Poaceae</taxon>
        <taxon>PACMAD clade</taxon>
        <taxon>Panicoideae</taxon>
        <taxon>Panicodae</taxon>
        <taxon>Paniceae</taxon>
        <taxon>Cenchrinae</taxon>
        <taxon>Setaria</taxon>
    </lineage>
</organism>
<proteinExistence type="predicted"/>
<gene>
    <name evidence="1" type="ORF">SETIT_5G285300v2</name>
</gene>
<name>A0A368R9X7_SETIT</name>
<dbReference type="EMBL" id="CM003532">
    <property type="protein sequence ID" value="RCV26933.1"/>
    <property type="molecule type" value="Genomic_DNA"/>
</dbReference>
<reference evidence="1" key="2">
    <citation type="submission" date="2015-07" db="EMBL/GenBank/DDBJ databases">
        <authorList>
            <person name="Noorani M."/>
        </authorList>
    </citation>
    <scope>NUCLEOTIDE SEQUENCE</scope>
    <source>
        <strain evidence="1">Yugu1</strain>
    </source>
</reference>
<sequence>MPQRRGLAAHPRTRIAARLQTRIAVVFAPLRLHARWSLGGPAHLHARELRWPDCLFIAGMVSSMLPPISVCQIVLQSEELRICMKKRRSLPSSVRRLPSSSLTDPID</sequence>
<accession>A0A368R9X7</accession>